<evidence type="ECO:0000313" key="1">
    <source>
        <dbReference type="EMBL" id="RRD58368.1"/>
    </source>
</evidence>
<proteinExistence type="predicted"/>
<dbReference type="Proteomes" id="UP000278609">
    <property type="component" value="Unassembled WGS sequence"/>
</dbReference>
<dbReference type="RefSeq" id="WP_124752461.1">
    <property type="nucleotide sequence ID" value="NZ_RQYS01000062.1"/>
</dbReference>
<comment type="caution">
    <text evidence="1">The sequence shown here is derived from an EMBL/GenBank/DDBJ whole genome shotgun (WGS) entry which is preliminary data.</text>
</comment>
<protein>
    <submittedName>
        <fullName evidence="1">Uncharacterized protein</fullName>
    </submittedName>
</protein>
<name>A0A3P1XJX3_TANFO</name>
<accession>A0A3P1XJX3</accession>
<organism evidence="1 2">
    <name type="scientific">Tannerella forsythia</name>
    <name type="common">Bacteroides forsythus</name>
    <dbReference type="NCBI Taxonomy" id="28112"/>
    <lineage>
        <taxon>Bacteria</taxon>
        <taxon>Pseudomonadati</taxon>
        <taxon>Bacteroidota</taxon>
        <taxon>Bacteroidia</taxon>
        <taxon>Bacteroidales</taxon>
        <taxon>Tannerellaceae</taxon>
        <taxon>Tannerella</taxon>
    </lineage>
</organism>
<dbReference type="AlphaFoldDB" id="A0A3P1XJX3"/>
<dbReference type="EMBL" id="RQYS01000062">
    <property type="protein sequence ID" value="RRD58368.1"/>
    <property type="molecule type" value="Genomic_DNA"/>
</dbReference>
<reference evidence="1 2" key="1">
    <citation type="submission" date="2018-11" db="EMBL/GenBank/DDBJ databases">
        <title>Genomes From Bacteria Associated with the Canine Oral Cavity: a Test Case for Automated Genome-Based Taxonomic Assignment.</title>
        <authorList>
            <person name="Coil D.A."/>
            <person name="Jospin G."/>
            <person name="Darling A.E."/>
            <person name="Wallis C."/>
            <person name="Davis I.J."/>
            <person name="Harris S."/>
            <person name="Eisen J.A."/>
            <person name="Holcombe L.J."/>
            <person name="O'Flynn C."/>
        </authorList>
    </citation>
    <scope>NUCLEOTIDE SEQUENCE [LARGE SCALE GENOMIC DNA]</scope>
    <source>
        <strain evidence="1 2">OH2617_COT-023</strain>
    </source>
</reference>
<dbReference type="OrthoDB" id="788362at2"/>
<evidence type="ECO:0000313" key="2">
    <source>
        <dbReference type="Proteomes" id="UP000278609"/>
    </source>
</evidence>
<gene>
    <name evidence="1" type="ORF">EII40_11975</name>
</gene>
<sequence length="384" mass="44580">MIAIRRTKIYFAIAGILVSLCGYAQTRFDVIRNFHSAWPDSLTHRVIHSFDTLLISIDDEQPDTTLIDTEDADLNRNFFRYLKGIEKKDTIPDYFRAQLINFYPVGKNECLLTLAYLKNDEIGCIQTFLGKETNGKIVFASPLKYNTRHWKTKTVGTITYFFPDTIDIERAELFDRKNITIARKLNQPVRHWDMYMCPDYQTVLRLQGCLYESTRNGSINSGYIMDPKTFFSVMNDEDFSHDVLHMYASKIRGKMRNRSAECGLAYYWGNAYYLGTTGKAPDLNELLPVLQQYLRSHKDARLLELFDKDPDVLAEYGYPKPIQVTRIIGAVICREIERQKGTEGIIELLKCGRGDENFFKSIDKLLGIRRDNFENKVRKLIFTP</sequence>